<sequence>MKLSILVLAFFFFVEFGAALDIGGVLNGVLTPLNSVTGNSVGNSVNANEDPQKDLDEKFKELDELLLEIKESSIDKGNAIKGDAVQKRELYSK</sequence>
<dbReference type="RefSeq" id="XP_053586029.1">
    <property type="nucleotide sequence ID" value="XM_053731257.1"/>
</dbReference>
<dbReference type="KEGG" id="crq:GCK72_016000"/>
<organism evidence="2 3">
    <name type="scientific">Caenorhabditis remanei</name>
    <name type="common">Caenorhabditis vulgaris</name>
    <dbReference type="NCBI Taxonomy" id="31234"/>
    <lineage>
        <taxon>Eukaryota</taxon>
        <taxon>Metazoa</taxon>
        <taxon>Ecdysozoa</taxon>
        <taxon>Nematoda</taxon>
        <taxon>Chromadorea</taxon>
        <taxon>Rhabditida</taxon>
        <taxon>Rhabditina</taxon>
        <taxon>Rhabditomorpha</taxon>
        <taxon>Rhabditoidea</taxon>
        <taxon>Rhabditidae</taxon>
        <taxon>Peloderinae</taxon>
        <taxon>Caenorhabditis</taxon>
    </lineage>
</organism>
<accession>A0A6A5GYR0</accession>
<name>A0A6A5GYR0_CAERE</name>
<comment type="caution">
    <text evidence="2">The sequence shown here is derived from an EMBL/GenBank/DDBJ whole genome shotgun (WGS) entry which is preliminary data.</text>
</comment>
<feature type="signal peptide" evidence="1">
    <location>
        <begin position="1"/>
        <end position="19"/>
    </location>
</feature>
<keyword evidence="1" id="KW-0732">Signal</keyword>
<protein>
    <submittedName>
        <fullName evidence="2">Uncharacterized protein</fullName>
    </submittedName>
</protein>
<dbReference type="Proteomes" id="UP000483820">
    <property type="component" value="Chromosome IV"/>
</dbReference>
<feature type="chain" id="PRO_5025540873" evidence="1">
    <location>
        <begin position="20"/>
        <end position="93"/>
    </location>
</feature>
<gene>
    <name evidence="2" type="ORF">GCK72_016000</name>
</gene>
<evidence type="ECO:0000313" key="3">
    <source>
        <dbReference type="Proteomes" id="UP000483820"/>
    </source>
</evidence>
<dbReference type="CTD" id="9806458"/>
<reference evidence="2 3" key="1">
    <citation type="submission" date="2019-12" db="EMBL/GenBank/DDBJ databases">
        <title>Chromosome-level assembly of the Caenorhabditis remanei genome.</title>
        <authorList>
            <person name="Teterina A.A."/>
            <person name="Willis J.H."/>
            <person name="Phillips P.C."/>
        </authorList>
    </citation>
    <scope>NUCLEOTIDE SEQUENCE [LARGE SCALE GENOMIC DNA]</scope>
    <source>
        <strain evidence="2 3">PX506</strain>
        <tissue evidence="2">Whole organism</tissue>
    </source>
</reference>
<dbReference type="EMBL" id="WUAV01000004">
    <property type="protein sequence ID" value="KAF1759533.1"/>
    <property type="molecule type" value="Genomic_DNA"/>
</dbReference>
<proteinExistence type="predicted"/>
<evidence type="ECO:0000313" key="2">
    <source>
        <dbReference type="EMBL" id="KAF1759533.1"/>
    </source>
</evidence>
<dbReference type="AlphaFoldDB" id="A0A6A5GYR0"/>
<evidence type="ECO:0000256" key="1">
    <source>
        <dbReference type="SAM" id="SignalP"/>
    </source>
</evidence>
<dbReference type="GeneID" id="9806458"/>